<accession>A0A1M6VSW6</accession>
<dbReference type="EMBL" id="FNTI01000001">
    <property type="protein sequence ID" value="SEC70580.1"/>
    <property type="molecule type" value="Genomic_DNA"/>
</dbReference>
<feature type="transmembrane region" description="Helical" evidence="1">
    <location>
        <begin position="6"/>
        <end position="26"/>
    </location>
</feature>
<keyword evidence="1" id="KW-0812">Transmembrane</keyword>
<reference evidence="2 3" key="1">
    <citation type="submission" date="2016-10" db="EMBL/GenBank/DDBJ databases">
        <authorList>
            <person name="de Groot N.N."/>
        </authorList>
    </citation>
    <scope>NUCLEOTIDE SEQUENCE [LARGE SCALE GENOMIC DNA]</scope>
    <source>
        <strain evidence="2 3">GAS522</strain>
    </source>
</reference>
<protein>
    <submittedName>
        <fullName evidence="2">Uncharacterized protein</fullName>
    </submittedName>
</protein>
<evidence type="ECO:0000256" key="1">
    <source>
        <dbReference type="SAM" id="Phobius"/>
    </source>
</evidence>
<keyword evidence="1" id="KW-1133">Transmembrane helix</keyword>
<evidence type="ECO:0000313" key="3">
    <source>
        <dbReference type="Proteomes" id="UP000183208"/>
    </source>
</evidence>
<dbReference type="RefSeq" id="WP_074818434.1">
    <property type="nucleotide sequence ID" value="NZ_FNTI01000001.1"/>
</dbReference>
<proteinExistence type="predicted"/>
<name>A0A1M6VSW6_9BRAD</name>
<gene>
    <name evidence="2" type="ORF">SAMN05444171_2070</name>
</gene>
<organism evidence="2 3">
    <name type="scientific">Bradyrhizobium lablabi</name>
    <dbReference type="NCBI Taxonomy" id="722472"/>
    <lineage>
        <taxon>Bacteria</taxon>
        <taxon>Pseudomonadati</taxon>
        <taxon>Pseudomonadota</taxon>
        <taxon>Alphaproteobacteria</taxon>
        <taxon>Hyphomicrobiales</taxon>
        <taxon>Nitrobacteraceae</taxon>
        <taxon>Bradyrhizobium</taxon>
    </lineage>
</organism>
<evidence type="ECO:0000313" key="2">
    <source>
        <dbReference type="EMBL" id="SEC70580.1"/>
    </source>
</evidence>
<dbReference type="AlphaFoldDB" id="A0A1M6VSW6"/>
<dbReference type="OrthoDB" id="8256489at2"/>
<keyword evidence="1" id="KW-0472">Membrane</keyword>
<dbReference type="Proteomes" id="UP000183208">
    <property type="component" value="Unassembled WGS sequence"/>
</dbReference>
<sequence>MIDFLWDVVVFTFRAINFVLDIVVTASRMQRLARLFTGSDAIVEVPPEPKVLPAAAQRALAEADARRHDGAAFIDKYVSPSCK</sequence>